<sequence length="984" mass="108309">MTSAQSFPERRRQFSDRIVSAVRSAKSTDPLAPVTVLCGPGATDDVTAALAQSSTPFVNVEVQPLDVFIHNAAARLDKPRLQRSDVAAEVAAALRPDATVPSVFHELKLNDSAATLEGLTDAVYTLSTLPTTWRDQHGGSELPQIASQIGRDILTSLQERVYTYPEAVDAAARAAAEQKIIVVGDIALDPLSEWSLERIAADAQVVEAGEPAGAVERRSFVAELDEAKYVADAVVKALEGGAQLHELAVAYCDEAALPYLVRAFDEAGISYVAPTTAVWAQNPYFRALTLLLRIDPEEMNRRDLAALLATRAMNRDAEDPAPSISTFDAVTRNSKQQFYAGEDWQPKEIAEGGLHEQATEVVAWVNALASQLREVWAADSWRGLARQLRKVVDRRLRAPRAEETVYADEFFRALERQQGAIDRERAVDALAPLFEKAQPAVTRGLVRIGAPETLAGRNLHTAFIVGALDDALPGSITPSATITEGQSRLTAESFIASRRRALDAALRSAATAVITHPRSHQDGSGRTQPSQWVSLQELERGMTLTTSNEKDGIAAMPQLSTMLLTGQIAPLSDTDLSLIRTAHGLPKENVSLYRDIMGYRESGAHGDEPGAQFNGYTDSDIGLEFLNSQISNSALELFTESPQFFFIQRVLEKYVLEDRVRTLDMDARERGTMYHEIFERWTEDVLLGPDAPSEYAPAWWAGEGRVALDSIVEETLKKHQSARVNEAVWQGVQTGLWHDINRWYAKERAEFQAGWRPIAGELAFGGSERDGEERPAPTIHVPTGAGSSAPMSFQGVIDRVDYRIVQPDAEDESAEPYTEIRITDYKTGQQHSKVAKRLKVSPTGNPAEKHHFQLALYGWAVHHRFVENPDALDWFPEIAEAIASAPPVRQVHSRYWYFQAPEDKNGQLDITIDDEAIATLTTNLANIYQYIAAGIFPPRPLQPTQWGNDQQLRIGSAQYTAVTEALNEQGLTPLDITAEFAPEA</sequence>
<dbReference type="InterPro" id="IPR011604">
    <property type="entry name" value="PDDEXK-like_dom_sf"/>
</dbReference>
<feature type="region of interest" description="Disordered" evidence="6">
    <location>
        <begin position="767"/>
        <end position="787"/>
    </location>
</feature>
<dbReference type="InterPro" id="IPR038726">
    <property type="entry name" value="PDDEXK_AddAB-type"/>
</dbReference>
<dbReference type="GO" id="GO:0004386">
    <property type="term" value="F:helicase activity"/>
    <property type="evidence" value="ECO:0007669"/>
    <property type="project" value="UniProtKB-KW"/>
</dbReference>
<keyword evidence="9" id="KW-1185">Reference proteome</keyword>
<evidence type="ECO:0000256" key="3">
    <source>
        <dbReference type="ARBA" id="ARBA00022806"/>
    </source>
</evidence>
<keyword evidence="5" id="KW-0234">DNA repair</keyword>
<evidence type="ECO:0000256" key="2">
    <source>
        <dbReference type="ARBA" id="ARBA00022763"/>
    </source>
</evidence>
<keyword evidence="3" id="KW-0067">ATP-binding</keyword>
<keyword evidence="3" id="KW-0347">Helicase</keyword>
<accession>A0A9X8NAQ2</accession>
<dbReference type="Pfam" id="PF12705">
    <property type="entry name" value="PDDEXK_1"/>
    <property type="match status" value="1"/>
</dbReference>
<name>A0A9X8NAQ2_9CORY</name>
<comment type="caution">
    <text evidence="8">The sequence shown here is derived from an EMBL/GenBank/DDBJ whole genome shotgun (WGS) entry which is preliminary data.</text>
</comment>
<evidence type="ECO:0000256" key="1">
    <source>
        <dbReference type="ARBA" id="ARBA00022722"/>
    </source>
</evidence>
<dbReference type="Gene3D" id="3.90.320.10">
    <property type="match status" value="1"/>
</dbReference>
<dbReference type="AlphaFoldDB" id="A0A9X8NAQ2"/>
<dbReference type="SUPFAM" id="SSF52540">
    <property type="entry name" value="P-loop containing nucleoside triphosphate hydrolases"/>
    <property type="match status" value="1"/>
</dbReference>
<keyword evidence="1" id="KW-0540">Nuclease</keyword>
<dbReference type="GO" id="GO:0004527">
    <property type="term" value="F:exonuclease activity"/>
    <property type="evidence" value="ECO:0007669"/>
    <property type="project" value="UniProtKB-KW"/>
</dbReference>
<organism evidence="8 9">
    <name type="scientific">Corynebacterium afermentans</name>
    <dbReference type="NCBI Taxonomy" id="38286"/>
    <lineage>
        <taxon>Bacteria</taxon>
        <taxon>Bacillati</taxon>
        <taxon>Actinomycetota</taxon>
        <taxon>Actinomycetes</taxon>
        <taxon>Mycobacteriales</taxon>
        <taxon>Corynebacteriaceae</taxon>
        <taxon>Corynebacterium</taxon>
    </lineage>
</organism>
<feature type="domain" description="PD-(D/E)XK endonuclease-like" evidence="7">
    <location>
        <begin position="629"/>
        <end position="941"/>
    </location>
</feature>
<keyword evidence="4" id="KW-0269">Exonuclease</keyword>
<evidence type="ECO:0000313" key="9">
    <source>
        <dbReference type="Proteomes" id="UP000185547"/>
    </source>
</evidence>
<keyword evidence="2" id="KW-0227">DNA damage</keyword>
<evidence type="ECO:0000256" key="4">
    <source>
        <dbReference type="ARBA" id="ARBA00022839"/>
    </source>
</evidence>
<evidence type="ECO:0000313" key="8">
    <source>
        <dbReference type="EMBL" id="SIP96312.1"/>
    </source>
</evidence>
<reference evidence="8 9" key="1">
    <citation type="submission" date="2017-01" db="EMBL/GenBank/DDBJ databases">
        <authorList>
            <person name="Varghese N."/>
            <person name="Submissions S."/>
        </authorList>
    </citation>
    <scope>NUCLEOTIDE SEQUENCE [LARGE SCALE GENOMIC DNA]</scope>
    <source>
        <strain evidence="8 9">DSM 44280</strain>
    </source>
</reference>
<dbReference type="OrthoDB" id="4385639at2"/>
<evidence type="ECO:0000256" key="5">
    <source>
        <dbReference type="ARBA" id="ARBA00023204"/>
    </source>
</evidence>
<proteinExistence type="predicted"/>
<dbReference type="InterPro" id="IPR027417">
    <property type="entry name" value="P-loop_NTPase"/>
</dbReference>
<keyword evidence="4" id="KW-0378">Hydrolase</keyword>
<protein>
    <submittedName>
        <fullName evidence="8">PD-(D/E)XK nuclease superfamily protein</fullName>
    </submittedName>
</protein>
<dbReference type="RefSeq" id="WP_063938572.1">
    <property type="nucleotide sequence ID" value="NZ_FTMH01000003.1"/>
</dbReference>
<dbReference type="EMBL" id="FTMH01000003">
    <property type="protein sequence ID" value="SIP96312.1"/>
    <property type="molecule type" value="Genomic_DNA"/>
</dbReference>
<evidence type="ECO:0000259" key="7">
    <source>
        <dbReference type="Pfam" id="PF12705"/>
    </source>
</evidence>
<gene>
    <name evidence="8" type="ORF">SAMN05421802_10385</name>
</gene>
<dbReference type="Proteomes" id="UP000185547">
    <property type="component" value="Unassembled WGS sequence"/>
</dbReference>
<evidence type="ECO:0000256" key="6">
    <source>
        <dbReference type="SAM" id="MobiDB-lite"/>
    </source>
</evidence>
<keyword evidence="3" id="KW-0547">Nucleotide-binding</keyword>
<dbReference type="GO" id="GO:0006281">
    <property type="term" value="P:DNA repair"/>
    <property type="evidence" value="ECO:0007669"/>
    <property type="project" value="UniProtKB-KW"/>
</dbReference>